<name>A0A7H1MDM2_9NEIS</name>
<proteinExistence type="predicted"/>
<dbReference type="AlphaFoldDB" id="A0A7H1MDM2"/>
<organism evidence="1 2">
    <name type="scientific">Neisseria musculi</name>
    <dbReference type="NCBI Taxonomy" id="1815583"/>
    <lineage>
        <taxon>Bacteria</taxon>
        <taxon>Pseudomonadati</taxon>
        <taxon>Pseudomonadota</taxon>
        <taxon>Betaproteobacteria</taxon>
        <taxon>Neisseriales</taxon>
        <taxon>Neisseriaceae</taxon>
        <taxon>Neisseria</taxon>
    </lineage>
</organism>
<dbReference type="RefSeq" id="WP_187001328.1">
    <property type="nucleotide sequence ID" value="NZ_CP060414.2"/>
</dbReference>
<accession>A0A7H1MDM2</accession>
<keyword evidence="2" id="KW-1185">Reference proteome</keyword>
<evidence type="ECO:0000313" key="2">
    <source>
        <dbReference type="Proteomes" id="UP000516412"/>
    </source>
</evidence>
<reference evidence="1" key="1">
    <citation type="submission" date="2024-06" db="EMBL/GenBank/DDBJ databases">
        <title>Complete Genome Sequence of mouse commensal type strain Neisseria musculi.</title>
        <authorList>
            <person name="Thapa E."/>
            <person name="Aluvathingal J."/>
            <person name="Nadendla S."/>
            <person name="Mehta A."/>
            <person name="Tettelin H."/>
            <person name="Weyand N.J."/>
        </authorList>
    </citation>
    <scope>NUCLEOTIDE SEQUENCE</scope>
    <source>
        <strain evidence="1">NW831</strain>
    </source>
</reference>
<protein>
    <submittedName>
        <fullName evidence="1">Uncharacterized protein</fullName>
    </submittedName>
</protein>
<evidence type="ECO:0000313" key="1">
    <source>
        <dbReference type="EMBL" id="QNT59737.1"/>
    </source>
</evidence>
<dbReference type="EMBL" id="CP060414">
    <property type="protein sequence ID" value="QNT59737.1"/>
    <property type="molecule type" value="Genomic_DNA"/>
</dbReference>
<sequence>MNKSRKLSLNTRPNIHDAIDELYGTRQAFDGMLTLLSCTNSEKIEIETLVQFLKSFSLRLNMCEKVLQKAAGEEFADAA</sequence>
<dbReference type="Proteomes" id="UP000516412">
    <property type="component" value="Chromosome"/>
</dbReference>
<gene>
    <name evidence="1" type="ORF">H7A79_1046</name>
</gene>
<dbReference type="KEGG" id="nmus:H7A79_1046"/>